<name>A0A1H2CF71_MUCMA</name>
<dbReference type="AlphaFoldDB" id="A0A1H2CF71"/>
<keyword evidence="2" id="KW-1185">Reference proteome</keyword>
<proteinExistence type="predicted"/>
<gene>
    <name evidence="1" type="ORF">SAMN05216490_4983</name>
</gene>
<dbReference type="EMBL" id="LT629740">
    <property type="protein sequence ID" value="SDT69101.1"/>
    <property type="molecule type" value="Genomic_DNA"/>
</dbReference>
<protein>
    <submittedName>
        <fullName evidence="1">Uncharacterized protein</fullName>
    </submittedName>
</protein>
<sequence>MLLNLLKPDRLLQKTDSVKGQVVNVKSNIVQLEDIQSTIIDFTFAPLDAAQVPGLFHAQLNDLYNVSFSAGYTLVTAPNSYEVQGLKAVASNYSLTYGGPAAITARSSIVSPGTYGGTVKSIMQGSGVVENTTYSITVNAVATYGCTAPAAPNGLATCTHTLTGASSGVAGGGGSGTPPN</sequence>
<accession>A0A1H2CF71</accession>
<dbReference type="Proteomes" id="UP000199679">
    <property type="component" value="Chromosome I"/>
</dbReference>
<organism evidence="1 2">
    <name type="scientific">Mucilaginibacter mallensis</name>
    <dbReference type="NCBI Taxonomy" id="652787"/>
    <lineage>
        <taxon>Bacteria</taxon>
        <taxon>Pseudomonadati</taxon>
        <taxon>Bacteroidota</taxon>
        <taxon>Sphingobacteriia</taxon>
        <taxon>Sphingobacteriales</taxon>
        <taxon>Sphingobacteriaceae</taxon>
        <taxon>Mucilaginibacter</taxon>
    </lineage>
</organism>
<evidence type="ECO:0000313" key="2">
    <source>
        <dbReference type="Proteomes" id="UP000199679"/>
    </source>
</evidence>
<evidence type="ECO:0000313" key="1">
    <source>
        <dbReference type="EMBL" id="SDT69101.1"/>
    </source>
</evidence>
<reference evidence="1 2" key="1">
    <citation type="submission" date="2016-10" db="EMBL/GenBank/DDBJ databases">
        <authorList>
            <person name="de Groot N.N."/>
        </authorList>
    </citation>
    <scope>NUCLEOTIDE SEQUENCE [LARGE SCALE GENOMIC DNA]</scope>
    <source>
        <strain evidence="1 2">MP1X4</strain>
    </source>
</reference>
<dbReference type="RefSeq" id="WP_091379773.1">
    <property type="nucleotide sequence ID" value="NZ_LT629740.1"/>
</dbReference>